<proteinExistence type="inferred from homology"/>
<reference evidence="10 11" key="1">
    <citation type="journal article" date="2020" name="ISME J.">
        <title>Uncovering the hidden diversity of litter-decomposition mechanisms in mushroom-forming fungi.</title>
        <authorList>
            <person name="Floudas D."/>
            <person name="Bentzer J."/>
            <person name="Ahren D."/>
            <person name="Johansson T."/>
            <person name="Persson P."/>
            <person name="Tunlid A."/>
        </authorList>
    </citation>
    <scope>NUCLEOTIDE SEQUENCE [LARGE SCALE GENOMIC DNA]</scope>
    <source>
        <strain evidence="10 11">CBS 146.42</strain>
    </source>
</reference>
<keyword evidence="6" id="KW-0408">Iron</keyword>
<keyword evidence="11" id="KW-1185">Reference proteome</keyword>
<evidence type="ECO:0000256" key="2">
    <source>
        <dbReference type="ARBA" id="ARBA00022559"/>
    </source>
</evidence>
<dbReference type="Pfam" id="PF01328">
    <property type="entry name" value="Peroxidase_2"/>
    <property type="match status" value="1"/>
</dbReference>
<comment type="cofactor">
    <cofactor evidence="1">
        <name>heme b</name>
        <dbReference type="ChEBI" id="CHEBI:60344"/>
    </cofactor>
</comment>
<keyword evidence="3" id="KW-0349">Heme</keyword>
<evidence type="ECO:0000313" key="10">
    <source>
        <dbReference type="EMBL" id="KAF5353425.1"/>
    </source>
</evidence>
<feature type="compositionally biased region" description="Low complexity" evidence="8">
    <location>
        <begin position="9"/>
        <end position="30"/>
    </location>
</feature>
<dbReference type="Proteomes" id="UP000559027">
    <property type="component" value="Unassembled WGS sequence"/>
</dbReference>
<dbReference type="InterPro" id="IPR000028">
    <property type="entry name" value="Chloroperoxidase"/>
</dbReference>
<name>A0A8H5FXI9_9AGAR</name>
<evidence type="ECO:0000256" key="4">
    <source>
        <dbReference type="ARBA" id="ARBA00022723"/>
    </source>
</evidence>
<dbReference type="PANTHER" id="PTHR33577">
    <property type="entry name" value="STERIGMATOCYSTIN BIOSYNTHESIS PEROXIDASE STCC-RELATED"/>
    <property type="match status" value="1"/>
</dbReference>
<keyword evidence="5" id="KW-0560">Oxidoreductase</keyword>
<evidence type="ECO:0000259" key="9">
    <source>
        <dbReference type="PROSITE" id="PS51405"/>
    </source>
</evidence>
<dbReference type="Gene3D" id="1.10.489.10">
    <property type="entry name" value="Chloroperoxidase-like"/>
    <property type="match status" value="1"/>
</dbReference>
<dbReference type="InterPro" id="IPR036851">
    <property type="entry name" value="Chloroperoxidase-like_sf"/>
</dbReference>
<evidence type="ECO:0000256" key="5">
    <source>
        <dbReference type="ARBA" id="ARBA00023002"/>
    </source>
</evidence>
<dbReference type="PROSITE" id="PS51405">
    <property type="entry name" value="HEME_HALOPEROXIDASE"/>
    <property type="match status" value="1"/>
</dbReference>
<organism evidence="10 11">
    <name type="scientific">Leucocoprinus leucothites</name>
    <dbReference type="NCBI Taxonomy" id="201217"/>
    <lineage>
        <taxon>Eukaryota</taxon>
        <taxon>Fungi</taxon>
        <taxon>Dikarya</taxon>
        <taxon>Basidiomycota</taxon>
        <taxon>Agaricomycotina</taxon>
        <taxon>Agaricomycetes</taxon>
        <taxon>Agaricomycetidae</taxon>
        <taxon>Agaricales</taxon>
        <taxon>Agaricineae</taxon>
        <taxon>Agaricaceae</taxon>
        <taxon>Leucocoprinus</taxon>
    </lineage>
</organism>
<evidence type="ECO:0000256" key="8">
    <source>
        <dbReference type="SAM" id="MobiDB-lite"/>
    </source>
</evidence>
<evidence type="ECO:0000256" key="6">
    <source>
        <dbReference type="ARBA" id="ARBA00023004"/>
    </source>
</evidence>
<dbReference type="GO" id="GO:0046872">
    <property type="term" value="F:metal ion binding"/>
    <property type="evidence" value="ECO:0007669"/>
    <property type="project" value="UniProtKB-KW"/>
</dbReference>
<feature type="domain" description="Heme haloperoxidase family profile" evidence="9">
    <location>
        <begin position="27"/>
        <end position="280"/>
    </location>
</feature>
<dbReference type="OrthoDB" id="407298at2759"/>
<evidence type="ECO:0000256" key="7">
    <source>
        <dbReference type="ARBA" id="ARBA00025795"/>
    </source>
</evidence>
<dbReference type="PANTHER" id="PTHR33577:SF9">
    <property type="entry name" value="PEROXIDASE STCC"/>
    <property type="match status" value="1"/>
</dbReference>
<evidence type="ECO:0000256" key="1">
    <source>
        <dbReference type="ARBA" id="ARBA00001970"/>
    </source>
</evidence>
<dbReference type="GO" id="GO:0004601">
    <property type="term" value="F:peroxidase activity"/>
    <property type="evidence" value="ECO:0007669"/>
    <property type="project" value="UniProtKB-KW"/>
</dbReference>
<gene>
    <name evidence="10" type="ORF">D9756_007906</name>
</gene>
<dbReference type="EMBL" id="JAACJO010000010">
    <property type="protein sequence ID" value="KAF5353425.1"/>
    <property type="molecule type" value="Genomic_DNA"/>
</dbReference>
<keyword evidence="2" id="KW-0575">Peroxidase</keyword>
<dbReference type="AlphaFoldDB" id="A0A8H5FXI9"/>
<protein>
    <recommendedName>
        <fullName evidence="9">Heme haloperoxidase family profile domain-containing protein</fullName>
    </recommendedName>
</protein>
<sequence length="291" mass="32533">MSRPLTSMTSSPPNATPYSSSTPSSLESHPYIQPESSDSRSPCPALNTLANHGYIQRTGKDISFLELIDALQHVYNLSWLLSLFLAVVGFLTSGKFTFSAPLRDPSRPDTWFTRIRDLVPIPRWTIELGSLSIRGPKKIAHDAAFVHPNYIQSHAPDGRLLTKLLSFASSCNHGPNKCGLSLVDMAHYHKERERELSSPLNKFQQQVALGECGLAWAVMRRRAKSMDRKGSSDSSLSERDDIITVDTIQRWFGCERLPDDWWVDGGSRPIESVGLFEARRRANHVAKISSN</sequence>
<comment type="caution">
    <text evidence="10">The sequence shown here is derived from an EMBL/GenBank/DDBJ whole genome shotgun (WGS) entry which is preliminary data.</text>
</comment>
<keyword evidence="4" id="KW-0479">Metal-binding</keyword>
<dbReference type="SUPFAM" id="SSF47571">
    <property type="entry name" value="Cloroperoxidase"/>
    <property type="match status" value="1"/>
</dbReference>
<comment type="similarity">
    <text evidence="7">Belongs to the chloroperoxidase family.</text>
</comment>
<evidence type="ECO:0000313" key="11">
    <source>
        <dbReference type="Proteomes" id="UP000559027"/>
    </source>
</evidence>
<feature type="region of interest" description="Disordered" evidence="8">
    <location>
        <begin position="1"/>
        <end position="43"/>
    </location>
</feature>
<accession>A0A8H5FXI9</accession>
<evidence type="ECO:0000256" key="3">
    <source>
        <dbReference type="ARBA" id="ARBA00022617"/>
    </source>
</evidence>